<dbReference type="GO" id="GO:0015139">
    <property type="term" value="F:alpha-ketoglutarate transmembrane transporter activity"/>
    <property type="evidence" value="ECO:0007669"/>
    <property type="project" value="TreeGrafter"/>
</dbReference>
<comment type="similarity">
    <text evidence="2">Belongs to the SLC13A/DASS transporter (TC 2.A.47) family. NADC subfamily.</text>
</comment>
<feature type="transmembrane region" description="Helical" evidence="6">
    <location>
        <begin position="345"/>
        <end position="367"/>
    </location>
</feature>
<evidence type="ECO:0000256" key="3">
    <source>
        <dbReference type="ARBA" id="ARBA00022692"/>
    </source>
</evidence>
<feature type="transmembrane region" description="Helical" evidence="6">
    <location>
        <begin position="489"/>
        <end position="512"/>
    </location>
</feature>
<keyword evidence="4 6" id="KW-1133">Transmembrane helix</keyword>
<feature type="transmembrane region" description="Helical" evidence="6">
    <location>
        <begin position="400"/>
        <end position="417"/>
    </location>
</feature>
<evidence type="ECO:0000256" key="5">
    <source>
        <dbReference type="ARBA" id="ARBA00023136"/>
    </source>
</evidence>
<dbReference type="GO" id="GO:0015141">
    <property type="term" value="F:succinate transmembrane transporter activity"/>
    <property type="evidence" value="ECO:0007669"/>
    <property type="project" value="TreeGrafter"/>
</dbReference>
<dbReference type="AlphaFoldDB" id="B9X0K8"/>
<feature type="transmembrane region" description="Helical" evidence="6">
    <location>
        <begin position="82"/>
        <end position="108"/>
    </location>
</feature>
<dbReference type="PANTHER" id="PTHR10283">
    <property type="entry name" value="SOLUTE CARRIER FAMILY 13 MEMBER"/>
    <property type="match status" value="1"/>
</dbReference>
<organism evidence="7">
    <name type="scientific">Ascidia sydneiensis samea</name>
    <name type="common">Vanadium-rich ascidian</name>
    <dbReference type="NCBI Taxonomy" id="79730"/>
    <lineage>
        <taxon>Eukaryota</taxon>
        <taxon>Metazoa</taxon>
        <taxon>Chordata</taxon>
        <taxon>Tunicata</taxon>
        <taxon>Ascidiacea</taxon>
        <taxon>Phlebobranchia</taxon>
        <taxon>Ascidiidae</taxon>
        <taxon>Ascidia</taxon>
    </lineage>
</organism>
<gene>
    <name evidence="7" type="primary">AsSUL1</name>
</gene>
<feature type="transmembrane region" description="Helical" evidence="6">
    <location>
        <begin position="12"/>
        <end position="31"/>
    </location>
</feature>
<dbReference type="GO" id="GO:0071285">
    <property type="term" value="P:cellular response to lithium ion"/>
    <property type="evidence" value="ECO:0007669"/>
    <property type="project" value="TreeGrafter"/>
</dbReference>
<feature type="transmembrane region" description="Helical" evidence="6">
    <location>
        <begin position="315"/>
        <end position="333"/>
    </location>
</feature>
<dbReference type="GO" id="GO:0017153">
    <property type="term" value="F:sodium:dicarboxylate symporter activity"/>
    <property type="evidence" value="ECO:0007669"/>
    <property type="project" value="TreeGrafter"/>
</dbReference>
<dbReference type="EMBL" id="AB457044">
    <property type="protein sequence ID" value="BAH24015.1"/>
    <property type="molecule type" value="mRNA"/>
</dbReference>
<feature type="transmembrane region" description="Helical" evidence="6">
    <location>
        <begin position="437"/>
        <end position="453"/>
    </location>
</feature>
<dbReference type="GO" id="GO:0005886">
    <property type="term" value="C:plasma membrane"/>
    <property type="evidence" value="ECO:0007669"/>
    <property type="project" value="TreeGrafter"/>
</dbReference>
<comment type="subcellular location">
    <subcellularLocation>
        <location evidence="1">Membrane</location>
        <topology evidence="1">Multi-pass membrane protein</topology>
    </subcellularLocation>
</comment>
<proteinExistence type="evidence at transcript level"/>
<accession>B9X0K8</accession>
<feature type="transmembrane region" description="Helical" evidence="6">
    <location>
        <begin position="465"/>
        <end position="483"/>
    </location>
</feature>
<evidence type="ECO:0000256" key="1">
    <source>
        <dbReference type="ARBA" id="ARBA00004141"/>
    </source>
</evidence>
<evidence type="ECO:0000256" key="6">
    <source>
        <dbReference type="SAM" id="Phobius"/>
    </source>
</evidence>
<dbReference type="InterPro" id="IPR001898">
    <property type="entry name" value="SLC13A/DASS"/>
</dbReference>
<feature type="transmembrane region" description="Helical" evidence="6">
    <location>
        <begin position="524"/>
        <end position="548"/>
    </location>
</feature>
<feature type="transmembrane region" description="Helical" evidence="6">
    <location>
        <begin position="251"/>
        <end position="275"/>
    </location>
</feature>
<protein>
    <submittedName>
        <fullName evidence="7">Sulfate transporter</fullName>
    </submittedName>
</protein>
<keyword evidence="3 6" id="KW-0812">Transmembrane</keyword>
<dbReference type="Pfam" id="PF00939">
    <property type="entry name" value="Na_sulph_symp"/>
    <property type="match status" value="1"/>
</dbReference>
<dbReference type="PANTHER" id="PTHR10283:SF82">
    <property type="entry name" value="SOLUTE CARRIER FAMILY 13 MEMBER 2"/>
    <property type="match status" value="1"/>
</dbReference>
<feature type="transmembrane region" description="Helical" evidence="6">
    <location>
        <begin position="43"/>
        <end position="61"/>
    </location>
</feature>
<dbReference type="GO" id="GO:0015138">
    <property type="term" value="F:fumarate transmembrane transporter activity"/>
    <property type="evidence" value="ECO:0007669"/>
    <property type="project" value="TreeGrafter"/>
</dbReference>
<keyword evidence="5 6" id="KW-0472">Membrane</keyword>
<evidence type="ECO:0000313" key="7">
    <source>
        <dbReference type="EMBL" id="BAH24015.1"/>
    </source>
</evidence>
<reference evidence="7" key="1">
    <citation type="journal article" date="2009" name="Biochim. Biophys. Acta">
        <title>Identification and biochemical analysis of a homolog of a sulfate transporter from a vanadium-rich ascidian Ascidia sydneiensis samea.</title>
        <authorList>
            <person name="Ueki T."/>
            <person name="Furuno N."/>
            <person name="Xu Q."/>
            <person name="Nitta Y."/>
            <person name="Kanamori K."/>
            <person name="Michibata H."/>
        </authorList>
    </citation>
    <scope>NUCLEOTIDE SEQUENCE</scope>
</reference>
<name>B9X0K8_ASCSS</name>
<evidence type="ECO:0000256" key="2">
    <source>
        <dbReference type="ARBA" id="ARBA00006772"/>
    </source>
</evidence>
<evidence type="ECO:0000256" key="4">
    <source>
        <dbReference type="ARBA" id="ARBA00022989"/>
    </source>
</evidence>
<sequence>MAIYWIGEVIPLSVTSFLPLIIFPMSGIMTGTEVSSAFFKDSSWLFVGGLLIAIAVEVTGLHKRTAIRILIIVGAKPRSLMFGFMTITFFLSMWISTTATTAMMLPIVEAVFNELKADAEKGFLKAREKLTSTSSEHKEKEIPEAPRSTSFYDNVAFEVNVDEPSSSDNSSTEGYEKEHSEIEIVSDFDLYERSERKRMANLIKGVTLCVPFASTIGGTATLTGTAPNLVLAGQYELFFPDADVKLTFGNWIIYALPGAIVTLIITYIWLCWYFFGFNIRDLAHFLEENPRNRRRRKPARDVIAAEYVKLGSIKWGEVTVLVIFVMTTLLWFFREPGFMPGWAVIFPKGYVTDGTVAVAMSFLLFILPSKKPSLFEKRDTSAIKKPVPPVLDWKSVHKMFPWDILFLFAGGYALADGATKSGFSQWMGELLAFDDSIQPWLISLVCTIIVCLFTQVSNNTATSSIFAPILAQLAITLKIHPIYLMLPPVLASSMAFMLPVSTPSNAIAFSYGHLKVIDLIKTGWFLNIAGVLVLVVFINTYGVALFGLNEFPAWAGEGVVATTLSTLNQTFATPCVPV</sequence>